<reference evidence="1 2" key="1">
    <citation type="submission" date="2020-01" db="EMBL/GenBank/DDBJ databases">
        <authorList>
            <consortium name="DOE Joint Genome Institute"/>
            <person name="Haridas S."/>
            <person name="Albert R."/>
            <person name="Binder M."/>
            <person name="Bloem J."/>
            <person name="Labutti K."/>
            <person name="Salamov A."/>
            <person name="Andreopoulos B."/>
            <person name="Baker S.E."/>
            <person name="Barry K."/>
            <person name="Bills G."/>
            <person name="Bluhm B.H."/>
            <person name="Cannon C."/>
            <person name="Castanera R."/>
            <person name="Culley D.E."/>
            <person name="Daum C."/>
            <person name="Ezra D."/>
            <person name="Gonzalez J.B."/>
            <person name="Henrissat B."/>
            <person name="Kuo A."/>
            <person name="Liang C."/>
            <person name="Lipzen A."/>
            <person name="Lutzoni F."/>
            <person name="Magnuson J."/>
            <person name="Mondo S."/>
            <person name="Nolan M."/>
            <person name="Ohm R."/>
            <person name="Pangilinan J."/>
            <person name="Park H.-J.H."/>
            <person name="Ramirez L."/>
            <person name="Alfaro M."/>
            <person name="Sun H."/>
            <person name="Tritt A."/>
            <person name="Yoshinaga Y."/>
            <person name="Zwiers L.-H.L."/>
            <person name="Turgeon B.G."/>
            <person name="Goodwin S.B."/>
            <person name="Spatafora J.W."/>
            <person name="Crous P.W."/>
            <person name="Grigoriev I.V."/>
        </authorList>
    </citation>
    <scope>NUCLEOTIDE SEQUENCE [LARGE SCALE GENOMIC DNA]</scope>
    <source>
        <strain evidence="1 2">CBS 611.86</strain>
    </source>
</reference>
<accession>A0A7C8MDQ7</accession>
<dbReference type="AlphaFoldDB" id="A0A7C8MDQ7"/>
<sequence length="245" mass="27573">MAESIDEFFADDRLTDSNLRDSVLHIHKYLERKATAQETVQSITASLSAISLSEVLDECIVRAAEQLPETHNDLVELVVQLRSQQQHKSENDGAEFDHSLVMALGERWVCYGDPDPQNAWKEEARAEWTNLNYFAALLFSAGIKRLASFGGRSLQMTLKRRSWGVNWGGLENTSDSIIAFEGHAEAAAHWIIICGRQLYDESNDVKTEFTTLQANLAWILELDDLNNDIKSKLQEAKTAMDEISA</sequence>
<organism evidence="1 2">
    <name type="scientific">Massariosphaeria phaeospora</name>
    <dbReference type="NCBI Taxonomy" id="100035"/>
    <lineage>
        <taxon>Eukaryota</taxon>
        <taxon>Fungi</taxon>
        <taxon>Dikarya</taxon>
        <taxon>Ascomycota</taxon>
        <taxon>Pezizomycotina</taxon>
        <taxon>Dothideomycetes</taxon>
        <taxon>Pleosporomycetidae</taxon>
        <taxon>Pleosporales</taxon>
        <taxon>Pleosporales incertae sedis</taxon>
        <taxon>Massariosphaeria</taxon>
    </lineage>
</organism>
<evidence type="ECO:0000313" key="1">
    <source>
        <dbReference type="EMBL" id="KAF2875938.1"/>
    </source>
</evidence>
<keyword evidence="2" id="KW-1185">Reference proteome</keyword>
<dbReference type="Pfam" id="PF12311">
    <property type="entry name" value="DUF3632"/>
    <property type="match status" value="1"/>
</dbReference>
<dbReference type="Proteomes" id="UP000481861">
    <property type="component" value="Unassembled WGS sequence"/>
</dbReference>
<comment type="caution">
    <text evidence="1">The sequence shown here is derived from an EMBL/GenBank/DDBJ whole genome shotgun (WGS) entry which is preliminary data.</text>
</comment>
<dbReference type="PANTHER" id="PTHR38797">
    <property type="entry name" value="NUCLEAR PORE COMPLEX PROTEIN NUP85-RELATED"/>
    <property type="match status" value="1"/>
</dbReference>
<dbReference type="EMBL" id="JAADJZ010000004">
    <property type="protein sequence ID" value="KAF2875938.1"/>
    <property type="molecule type" value="Genomic_DNA"/>
</dbReference>
<gene>
    <name evidence="1" type="ORF">BDV95DRAFT_285880</name>
</gene>
<proteinExistence type="predicted"/>
<dbReference type="InterPro" id="IPR053204">
    <property type="entry name" value="Oxopyrrolidines_Biosynth-assoc"/>
</dbReference>
<dbReference type="InterPro" id="IPR022085">
    <property type="entry name" value="OpdG"/>
</dbReference>
<protein>
    <submittedName>
        <fullName evidence="1">Uncharacterized protein</fullName>
    </submittedName>
</protein>
<dbReference type="OrthoDB" id="3350591at2759"/>
<evidence type="ECO:0000313" key="2">
    <source>
        <dbReference type="Proteomes" id="UP000481861"/>
    </source>
</evidence>
<dbReference type="PANTHER" id="PTHR38797:SF4">
    <property type="entry name" value="NUCLEAR PORE COMPLEX PROTEIN NUP85"/>
    <property type="match status" value="1"/>
</dbReference>
<name>A0A7C8MDQ7_9PLEO</name>